<dbReference type="InterPro" id="IPR022761">
    <property type="entry name" value="Fumarate_lyase_N"/>
</dbReference>
<dbReference type="InterPro" id="IPR020557">
    <property type="entry name" value="Fumarate_lyase_CS"/>
</dbReference>
<feature type="domain" description="Fumarate lyase N-terminal" evidence="3">
    <location>
        <begin position="56"/>
        <end position="387"/>
    </location>
</feature>
<dbReference type="EMBL" id="PGFF01000001">
    <property type="protein sequence ID" value="PJJ72583.1"/>
    <property type="molecule type" value="Genomic_DNA"/>
</dbReference>
<dbReference type="NCBIfam" id="NF008909">
    <property type="entry name" value="PRK12273.1"/>
    <property type="match status" value="1"/>
</dbReference>
<dbReference type="FunFam" id="1.20.200.10:FF:000001">
    <property type="entry name" value="Fumarate hydratase, mitochondrial"/>
    <property type="match status" value="1"/>
</dbReference>
<dbReference type="Proteomes" id="UP000228758">
    <property type="component" value="Unassembled WGS sequence"/>
</dbReference>
<dbReference type="Gene3D" id="1.10.40.30">
    <property type="entry name" value="Fumarase/aspartase (C-terminal domain)"/>
    <property type="match status" value="1"/>
</dbReference>
<dbReference type="PROSITE" id="PS00163">
    <property type="entry name" value="FUMARATE_LYASES"/>
    <property type="match status" value="1"/>
</dbReference>
<evidence type="ECO:0000259" key="4">
    <source>
        <dbReference type="Pfam" id="PF10415"/>
    </source>
</evidence>
<dbReference type="PRINTS" id="PR00149">
    <property type="entry name" value="FUMRATELYASE"/>
</dbReference>
<dbReference type="GO" id="GO:0005829">
    <property type="term" value="C:cytosol"/>
    <property type="evidence" value="ECO:0007669"/>
    <property type="project" value="TreeGrafter"/>
</dbReference>
<reference evidence="5 6" key="1">
    <citation type="submission" date="2017-11" db="EMBL/GenBank/DDBJ databases">
        <title>Genomic Encyclopedia of Archaeal and Bacterial Type Strains, Phase II (KMG-II): From Individual Species to Whole Genera.</title>
        <authorList>
            <person name="Goeker M."/>
        </authorList>
    </citation>
    <scope>NUCLEOTIDE SEQUENCE [LARGE SCALE GENOMIC DNA]</scope>
    <source>
        <strain evidence="5 6">DSM 27393</strain>
    </source>
</reference>
<dbReference type="SUPFAM" id="SSF48557">
    <property type="entry name" value="L-aspartase-like"/>
    <property type="match status" value="1"/>
</dbReference>
<dbReference type="InterPro" id="IPR024083">
    <property type="entry name" value="Fumarase/histidase_N"/>
</dbReference>
<keyword evidence="6" id="KW-1185">Reference proteome</keyword>
<dbReference type="CDD" id="cd01357">
    <property type="entry name" value="Aspartase"/>
    <property type="match status" value="1"/>
</dbReference>
<keyword evidence="1 5" id="KW-0456">Lyase</keyword>
<sequence>MTPQAFDDDTDLIVRDEQRIDGDENAPLTGTNGPAVGEDSVGHRGRATRVESDSLGRLEVPADAYWGIHTARALTNFPITRRAIYNYPDLVRALARVKQASARANREIGVLEPEKADVIDRVCEEIVAGGLHDQFVVGVIQGGAGTSTNMNTNEVIANRGLELLGHEKGDYRHLHPIDDVNRSQSTNDVYPTAIKLAMVLSLQRLLAEHARLQDAFAAKGREFAHVLKVGRTQLQDAVPMTLGQEFSGFAHTLREDYDRLTESIKWLNEINMGATAIGTGITADPRYAEAVRRRLEEVTGLAFETAPDLIEATSDAGIFMTLSGILKRGAVKLSKICNDLRLLSSGPQAGIGEINLPPRQAGSSIMPGKVNPVIPEVVNQVAFSVIGADATVTAAAEAGQLQLNAFEPVIAHSILQSLAWLTNACRTLRVNCIDGITANTERLSRQVESSVGVVTALTPYIGYSAAATLAHEALTTNASIADLVVDAGLMRAEDVQRVLAPERLSGIAPSTGAITLPTATALDEDRA</sequence>
<accession>A0A2M9CL01</accession>
<feature type="region of interest" description="Disordered" evidence="2">
    <location>
        <begin position="17"/>
        <end position="44"/>
    </location>
</feature>
<dbReference type="InterPro" id="IPR000362">
    <property type="entry name" value="Fumarate_lyase_fam"/>
</dbReference>
<dbReference type="GO" id="GO:0008797">
    <property type="term" value="F:aspartate ammonia-lyase activity"/>
    <property type="evidence" value="ECO:0007669"/>
    <property type="project" value="TreeGrafter"/>
</dbReference>
<dbReference type="InterPro" id="IPR051546">
    <property type="entry name" value="Aspartate_Ammonia-Lyase"/>
</dbReference>
<dbReference type="AlphaFoldDB" id="A0A2M9CL01"/>
<dbReference type="InterPro" id="IPR008948">
    <property type="entry name" value="L-Aspartase-like"/>
</dbReference>
<dbReference type="OrthoDB" id="9802809at2"/>
<evidence type="ECO:0000313" key="5">
    <source>
        <dbReference type="EMBL" id="PJJ72583.1"/>
    </source>
</evidence>
<dbReference type="Pfam" id="PF10415">
    <property type="entry name" value="FumaraseC_C"/>
    <property type="match status" value="1"/>
</dbReference>
<gene>
    <name evidence="5" type="ORF">CLV46_2155</name>
</gene>
<dbReference type="Gene3D" id="1.10.275.10">
    <property type="entry name" value="Fumarase/aspartase (N-terminal domain)"/>
    <property type="match status" value="1"/>
</dbReference>
<name>A0A2M9CL01_9MICO</name>
<comment type="caution">
    <text evidence="5">The sequence shown here is derived from an EMBL/GenBank/DDBJ whole genome shotgun (WGS) entry which is preliminary data.</text>
</comment>
<evidence type="ECO:0000259" key="3">
    <source>
        <dbReference type="Pfam" id="PF00206"/>
    </source>
</evidence>
<dbReference type="Pfam" id="PF00206">
    <property type="entry name" value="Lyase_1"/>
    <property type="match status" value="1"/>
</dbReference>
<evidence type="ECO:0000256" key="1">
    <source>
        <dbReference type="ARBA" id="ARBA00023239"/>
    </source>
</evidence>
<evidence type="ECO:0000313" key="6">
    <source>
        <dbReference type="Proteomes" id="UP000228758"/>
    </source>
</evidence>
<dbReference type="InterPro" id="IPR018951">
    <property type="entry name" value="Fumarase_C_C"/>
</dbReference>
<dbReference type="PANTHER" id="PTHR42696:SF2">
    <property type="entry name" value="ASPARTATE AMMONIA-LYASE"/>
    <property type="match status" value="1"/>
</dbReference>
<dbReference type="PANTHER" id="PTHR42696">
    <property type="entry name" value="ASPARTATE AMMONIA-LYASE"/>
    <property type="match status" value="1"/>
</dbReference>
<evidence type="ECO:0000256" key="2">
    <source>
        <dbReference type="SAM" id="MobiDB-lite"/>
    </source>
</evidence>
<dbReference type="Gene3D" id="1.20.200.10">
    <property type="entry name" value="Fumarase/aspartase (Central domain)"/>
    <property type="match status" value="1"/>
</dbReference>
<dbReference type="GO" id="GO:0006099">
    <property type="term" value="P:tricarboxylic acid cycle"/>
    <property type="evidence" value="ECO:0007669"/>
    <property type="project" value="InterPro"/>
</dbReference>
<dbReference type="GO" id="GO:0006531">
    <property type="term" value="P:aspartate metabolic process"/>
    <property type="evidence" value="ECO:0007669"/>
    <property type="project" value="TreeGrafter"/>
</dbReference>
<protein>
    <submittedName>
        <fullName evidence="5">Aspartate ammonia-lyase</fullName>
    </submittedName>
</protein>
<feature type="domain" description="Fumarase C C-terminal" evidence="4">
    <location>
        <begin position="454"/>
        <end position="504"/>
    </location>
</feature>
<dbReference type="RefSeq" id="WP_100364755.1">
    <property type="nucleotide sequence ID" value="NZ_PGFF01000001.1"/>
</dbReference>
<proteinExistence type="predicted"/>
<organism evidence="5 6">
    <name type="scientific">Diaminobutyricimonas aerilata</name>
    <dbReference type="NCBI Taxonomy" id="1162967"/>
    <lineage>
        <taxon>Bacteria</taxon>
        <taxon>Bacillati</taxon>
        <taxon>Actinomycetota</taxon>
        <taxon>Actinomycetes</taxon>
        <taxon>Micrococcales</taxon>
        <taxon>Microbacteriaceae</taxon>
        <taxon>Diaminobutyricimonas</taxon>
    </lineage>
</organism>
<dbReference type="FunFam" id="1.10.275.10:FF:000001">
    <property type="entry name" value="Fumarate hydratase, mitochondrial"/>
    <property type="match status" value="1"/>
</dbReference>